<dbReference type="RefSeq" id="WP_211847463.1">
    <property type="nucleotide sequence ID" value="NZ_JAAEDL010000015.1"/>
</dbReference>
<evidence type="ECO:0000313" key="1">
    <source>
        <dbReference type="EMBL" id="MBR0681928.1"/>
    </source>
</evidence>
<organism evidence="1 2">
    <name type="scientific">Neoroseomonas eburnea</name>
    <dbReference type="NCBI Taxonomy" id="1346889"/>
    <lineage>
        <taxon>Bacteria</taxon>
        <taxon>Pseudomonadati</taxon>
        <taxon>Pseudomonadota</taxon>
        <taxon>Alphaproteobacteria</taxon>
        <taxon>Acetobacterales</taxon>
        <taxon>Acetobacteraceae</taxon>
        <taxon>Neoroseomonas</taxon>
    </lineage>
</organism>
<protein>
    <submittedName>
        <fullName evidence="1">ArsR family transcriptional regulator</fullName>
    </submittedName>
</protein>
<dbReference type="Gene3D" id="1.10.10.10">
    <property type="entry name" value="Winged helix-like DNA-binding domain superfamily/Winged helix DNA-binding domain"/>
    <property type="match status" value="1"/>
</dbReference>
<dbReference type="SUPFAM" id="SSF46785">
    <property type="entry name" value="Winged helix' DNA-binding domain"/>
    <property type="match status" value="1"/>
</dbReference>
<dbReference type="InterPro" id="IPR036390">
    <property type="entry name" value="WH_DNA-bd_sf"/>
</dbReference>
<proteinExistence type="predicted"/>
<evidence type="ECO:0000313" key="2">
    <source>
        <dbReference type="Proteomes" id="UP001138709"/>
    </source>
</evidence>
<accession>A0A9X9XDZ2</accession>
<comment type="caution">
    <text evidence="1">The sequence shown here is derived from an EMBL/GenBank/DDBJ whole genome shotgun (WGS) entry which is preliminary data.</text>
</comment>
<reference evidence="1" key="2">
    <citation type="journal article" date="2021" name="Syst. Appl. Microbiol.">
        <title>Roseomonas hellenica sp. nov., isolated from roots of wild-growing Alkanna tinctoria.</title>
        <authorList>
            <person name="Rat A."/>
            <person name="Naranjo H.D."/>
            <person name="Lebbe L."/>
            <person name="Cnockaert M."/>
            <person name="Krigas N."/>
            <person name="Grigoriadou K."/>
            <person name="Maloupa E."/>
            <person name="Willems A."/>
        </authorList>
    </citation>
    <scope>NUCLEOTIDE SEQUENCE</scope>
    <source>
        <strain evidence="1">LMG 31228</strain>
    </source>
</reference>
<name>A0A9X9XDZ2_9PROT</name>
<dbReference type="InterPro" id="IPR036388">
    <property type="entry name" value="WH-like_DNA-bd_sf"/>
</dbReference>
<dbReference type="Proteomes" id="UP001138709">
    <property type="component" value="Unassembled WGS sequence"/>
</dbReference>
<gene>
    <name evidence="1" type="ORF">GXW74_15645</name>
</gene>
<keyword evidence="2" id="KW-1185">Reference proteome</keyword>
<dbReference type="AlphaFoldDB" id="A0A9X9XDZ2"/>
<sequence length="99" mass="11092">MSGFAALLAEDRRLTILRTLAEDHDYSVNDFVLKRALAQLGHDVSRDMLRADLKWLEDQRLITVRRMENDAIWVATATEDGVDVAGGRPHPGVARPAPR</sequence>
<reference evidence="1" key="1">
    <citation type="submission" date="2020-01" db="EMBL/GenBank/DDBJ databases">
        <authorList>
            <person name="Rat A."/>
        </authorList>
    </citation>
    <scope>NUCLEOTIDE SEQUENCE</scope>
    <source>
        <strain evidence="1">LMG 31228</strain>
    </source>
</reference>
<dbReference type="EMBL" id="JAAEDL010000015">
    <property type="protein sequence ID" value="MBR0681928.1"/>
    <property type="molecule type" value="Genomic_DNA"/>
</dbReference>